<dbReference type="PROSITE" id="PS51208">
    <property type="entry name" value="AUTOTRANSPORTER"/>
    <property type="match status" value="1"/>
</dbReference>
<dbReference type="InterPro" id="IPR012332">
    <property type="entry name" value="Autotransporter_pectin_lyase_C"/>
</dbReference>
<dbReference type="InterPro" id="IPR036709">
    <property type="entry name" value="Autotransporte_beta_dom_sf"/>
</dbReference>
<dbReference type="Pfam" id="PF18883">
    <property type="entry name" value="AC_1"/>
    <property type="match status" value="1"/>
</dbReference>
<accession>A0A840RH14</accession>
<organism evidence="2 3">
    <name type="scientific">Silvimonas terrae</name>
    <dbReference type="NCBI Taxonomy" id="300266"/>
    <lineage>
        <taxon>Bacteria</taxon>
        <taxon>Pseudomonadati</taxon>
        <taxon>Pseudomonadota</taxon>
        <taxon>Betaproteobacteria</taxon>
        <taxon>Neisseriales</taxon>
        <taxon>Chitinibacteraceae</taxon>
        <taxon>Silvimonas</taxon>
    </lineage>
</organism>
<dbReference type="InterPro" id="IPR043990">
    <property type="entry name" value="AC_1"/>
</dbReference>
<dbReference type="SUPFAM" id="SSF103515">
    <property type="entry name" value="Autotransporter"/>
    <property type="match status" value="1"/>
</dbReference>
<keyword evidence="3" id="KW-1185">Reference proteome</keyword>
<sequence>MHLALAGLPSAALAVDQTVSNGQTLTVDNTVTPTDNYLVQAGGSLIINRDLGGYLDPPSGTVVSLLGSSTATASVSGVGAASPFMLRVHGPNAAVSATSGQNSISNLAIVIDASGASINGRAVGITASGSGVTLQVNTATVTGAGQYEYAVAALSGAVVTLNNTNVSTADDDSFGIAARGGQITMTGGTVSTGGNASAMLAETLSGNGSITASHVSVTGLNASVVKAFETGNVINLSDSSVTEGSSSNPAQGYFEYALYAQNGGTLNSARNTVTTWGQLATAAAVNGGLLTLNGDTLITHGAGAQGLLASEQYFGPTLSGTLQAQDISVTTWGDGATGAEVDQLGVLQMQGNSSLNTKGNNATGLLVQQGGQASLSQGAITTLGTSAAGVLVDGSGSTLTLSGTTVGTAGQNAPGVMAQNGGQVNSTDSSISVSGAASVLVSQGNGTVMQMNHDHISAANANGVGASASDGGSITLNNVTLSAGLHALDLSPTGAGAPSNITVSGGSLGSGGALIYSNGGSGQVLLQNGVALAGASLLQVEGTASQLSVTADATRLSGDASATSGNQASLTLQHGSDWQGAARGLSAVTLDASSNWTITGNSQLDTLQLNGGTLTFLATVTPSQSVARRKTAASSFTTLALSNLSGGGLINMNTVLAGSNSPADLLQVSGSVAGSTRLAVTNQGGSGALTTGNGILLVQLGHASAANAFSLVTPLQAGAYQYLLYQGGPTDANSWFLRSTLPASPPPPTPVSAPVAQQTVAAWRPAVVQYSGGPWLDREFGYANLANWHERVGDSTAPDQASGADDLWGRWVSQDLRASSDNRFDYDNQLWLAQFGKSVWRALSASGVEQRVGILASFGGANMDASDAARGNVAGLDTHTGHNDLEVASLGGYYTRISATGGYLDVVAQASFLHNAYTDATDISATQHGQGAAVSVEIGQPFALAGGWRWEPQAQLAGQYLHLDAFADRISTIDSTRDTSLRGRVGLRLLPAFNNADGGASQPWLALNLLHDFSGAPTVTVSNTDIAADFARTWITAGAGLSTRINTRAMLYLDGQYQRATQGEREGVALHAGLAANW</sequence>
<dbReference type="PANTHER" id="PTHR35037">
    <property type="entry name" value="C-TERMINAL REGION OF AIDA-LIKE PROTEIN"/>
    <property type="match status" value="1"/>
</dbReference>
<dbReference type="InterPro" id="IPR006315">
    <property type="entry name" value="OM_autotransptr_brl_dom"/>
</dbReference>
<dbReference type="EMBL" id="JACHHN010000004">
    <property type="protein sequence ID" value="MBB5191616.1"/>
    <property type="molecule type" value="Genomic_DNA"/>
</dbReference>
<gene>
    <name evidence="2" type="ORF">HNQ50_002346</name>
</gene>
<dbReference type="InterPro" id="IPR011050">
    <property type="entry name" value="Pectin_lyase_fold/virulence"/>
</dbReference>
<dbReference type="SUPFAM" id="SSF51126">
    <property type="entry name" value="Pectin lyase-like"/>
    <property type="match status" value="1"/>
</dbReference>
<evidence type="ECO:0000313" key="2">
    <source>
        <dbReference type="EMBL" id="MBB5191616.1"/>
    </source>
</evidence>
<feature type="domain" description="Autotransporter" evidence="1">
    <location>
        <begin position="800"/>
        <end position="1078"/>
    </location>
</feature>
<dbReference type="NCBIfam" id="TIGR01414">
    <property type="entry name" value="autotrans_barl"/>
    <property type="match status" value="1"/>
</dbReference>
<dbReference type="Gene3D" id="2.40.128.130">
    <property type="entry name" value="Autotransporter beta-domain"/>
    <property type="match status" value="1"/>
</dbReference>
<dbReference type="GO" id="GO:0019867">
    <property type="term" value="C:outer membrane"/>
    <property type="evidence" value="ECO:0007669"/>
    <property type="project" value="InterPro"/>
</dbReference>
<evidence type="ECO:0000313" key="3">
    <source>
        <dbReference type="Proteomes" id="UP000543030"/>
    </source>
</evidence>
<protein>
    <submittedName>
        <fullName evidence="2">Outer membrane autotransporter protein</fullName>
    </submittedName>
</protein>
<dbReference type="InterPro" id="IPR051551">
    <property type="entry name" value="Autotransporter_adhesion"/>
</dbReference>
<dbReference type="AlphaFoldDB" id="A0A840RH14"/>
<dbReference type="RefSeq" id="WP_184100809.1">
    <property type="nucleotide sequence ID" value="NZ_JACHHN010000004.1"/>
</dbReference>
<proteinExistence type="predicted"/>
<reference evidence="2 3" key="1">
    <citation type="submission" date="2020-08" db="EMBL/GenBank/DDBJ databases">
        <title>Genomic Encyclopedia of Type Strains, Phase IV (KMG-IV): sequencing the most valuable type-strain genomes for metagenomic binning, comparative biology and taxonomic classification.</title>
        <authorList>
            <person name="Goeker M."/>
        </authorList>
    </citation>
    <scope>NUCLEOTIDE SEQUENCE [LARGE SCALE GENOMIC DNA]</scope>
    <source>
        <strain evidence="2 3">DSM 18233</strain>
    </source>
</reference>
<dbReference type="InterPro" id="IPR005546">
    <property type="entry name" value="Autotransporte_beta"/>
</dbReference>
<dbReference type="Proteomes" id="UP000543030">
    <property type="component" value="Unassembled WGS sequence"/>
</dbReference>
<dbReference type="Pfam" id="PF03797">
    <property type="entry name" value="Autotransporter"/>
    <property type="match status" value="1"/>
</dbReference>
<evidence type="ECO:0000259" key="1">
    <source>
        <dbReference type="PROSITE" id="PS51208"/>
    </source>
</evidence>
<dbReference type="Gene3D" id="2.160.20.20">
    <property type="match status" value="1"/>
</dbReference>
<dbReference type="PANTHER" id="PTHR35037:SF3">
    <property type="entry name" value="C-TERMINAL REGION OF AIDA-LIKE PROTEIN"/>
    <property type="match status" value="1"/>
</dbReference>
<name>A0A840RH14_9NEIS</name>
<dbReference type="CDD" id="cd00253">
    <property type="entry name" value="PL_Passenger_AT"/>
    <property type="match status" value="1"/>
</dbReference>
<dbReference type="SMART" id="SM00869">
    <property type="entry name" value="Autotransporter"/>
    <property type="match status" value="1"/>
</dbReference>
<comment type="caution">
    <text evidence="2">The sequence shown here is derived from an EMBL/GenBank/DDBJ whole genome shotgun (WGS) entry which is preliminary data.</text>
</comment>